<organism evidence="2 3">
    <name type="scientific">Saccharospirillum salsuginis</name>
    <dbReference type="NCBI Taxonomy" id="418750"/>
    <lineage>
        <taxon>Bacteria</taxon>
        <taxon>Pseudomonadati</taxon>
        <taxon>Pseudomonadota</taxon>
        <taxon>Gammaproteobacteria</taxon>
        <taxon>Oceanospirillales</taxon>
        <taxon>Saccharospirillaceae</taxon>
        <taxon>Saccharospirillum</taxon>
    </lineage>
</organism>
<reference evidence="2" key="2">
    <citation type="submission" date="2020-09" db="EMBL/GenBank/DDBJ databases">
        <authorList>
            <person name="Sun Q."/>
            <person name="Kim S."/>
        </authorList>
    </citation>
    <scope>NUCLEOTIDE SEQUENCE</scope>
    <source>
        <strain evidence="2">KCTC 22169</strain>
    </source>
</reference>
<gene>
    <name evidence="2" type="ORF">GCM10007392_22560</name>
</gene>
<accession>A0A918NAU9</accession>
<evidence type="ECO:0000313" key="2">
    <source>
        <dbReference type="EMBL" id="GGX54628.1"/>
    </source>
</evidence>
<name>A0A918NAU9_9GAMM</name>
<comment type="caution">
    <text evidence="2">The sequence shown here is derived from an EMBL/GenBank/DDBJ whole genome shotgun (WGS) entry which is preliminary data.</text>
</comment>
<reference evidence="2" key="1">
    <citation type="journal article" date="2014" name="Int. J. Syst. Evol. Microbiol.">
        <title>Complete genome sequence of Corynebacterium casei LMG S-19264T (=DSM 44701T), isolated from a smear-ripened cheese.</title>
        <authorList>
            <consortium name="US DOE Joint Genome Institute (JGI-PGF)"/>
            <person name="Walter F."/>
            <person name="Albersmeier A."/>
            <person name="Kalinowski J."/>
            <person name="Ruckert C."/>
        </authorList>
    </citation>
    <scope>NUCLEOTIDE SEQUENCE</scope>
    <source>
        <strain evidence="2">KCTC 22169</strain>
    </source>
</reference>
<dbReference type="Proteomes" id="UP000626148">
    <property type="component" value="Unassembled WGS sequence"/>
</dbReference>
<protein>
    <recommendedName>
        <fullName evidence="1">eCIS core domain-containing protein</fullName>
    </recommendedName>
</protein>
<dbReference type="RefSeq" id="WP_189608648.1">
    <property type="nucleotide sequence ID" value="NZ_BMXR01000005.1"/>
</dbReference>
<feature type="domain" description="eCIS core" evidence="1">
    <location>
        <begin position="115"/>
        <end position="148"/>
    </location>
</feature>
<proteinExistence type="predicted"/>
<dbReference type="EMBL" id="BMXR01000005">
    <property type="protein sequence ID" value="GGX54628.1"/>
    <property type="molecule type" value="Genomic_DNA"/>
</dbReference>
<keyword evidence="3" id="KW-1185">Reference proteome</keyword>
<evidence type="ECO:0000313" key="3">
    <source>
        <dbReference type="Proteomes" id="UP000626148"/>
    </source>
</evidence>
<dbReference type="InterPro" id="IPR025295">
    <property type="entry name" value="eCIS_core_dom"/>
</dbReference>
<sequence>MKFGAAFETAVILSATPSWAEEYFEPMDKMHLTSAEREWIHKYAPLAFDWVEEAEANTLTVGRKLSDAEIELAKSLSVKNPERIRVLVTSDFPVPSNKDLYTAFQNHGFVFADSAGMTLGHAVFIKPEHEDDIQLLAHEFAHVAQAEAHGLRSFLVSYLAGLKMYGYMDSPLESEARAKAWRSANGTD</sequence>
<dbReference type="AlphaFoldDB" id="A0A918NAU9"/>
<evidence type="ECO:0000259" key="1">
    <source>
        <dbReference type="Pfam" id="PF13699"/>
    </source>
</evidence>
<dbReference type="Pfam" id="PF13699">
    <property type="entry name" value="eCIS_core"/>
    <property type="match status" value="1"/>
</dbReference>